<evidence type="ECO:0000313" key="3">
    <source>
        <dbReference type="Proteomes" id="UP000621799"/>
    </source>
</evidence>
<keyword evidence="2" id="KW-0489">Methyltransferase</keyword>
<dbReference type="GO" id="GO:0008757">
    <property type="term" value="F:S-adenosylmethionine-dependent methyltransferase activity"/>
    <property type="evidence" value="ECO:0007669"/>
    <property type="project" value="InterPro"/>
</dbReference>
<sequence length="316" mass="35123">MVATATKSKRGLMSRVVNGVLSIKPLANLAKHQARKMMIDRAESLGVPWREEAATLRSQNLGTQFDRLHDPSLTYPDYYLNSFHAYETGNLNWEAATELEVAAKAVHAKIWPEAGAKGDQKLRQSYHDLVLAHLPNPPKDIVDIGCGVGLSTFALQQTYPEAQISGVDLSPYFLAVAAYQSQHRYPDVPHPVRWVHAAGEKTGLPAASFDLVSLFLVCHELPQSATRAILKEARRLLRPRGHLAIMEMNPQSEAFTKMPPYVFTLLKSTEPWLDEYFSLDLSEAMVQAGFNKPTIDCNSPRHRTIIASVSSYAKSS</sequence>
<dbReference type="InterPro" id="IPR050508">
    <property type="entry name" value="Methyltransf_Superfamily"/>
</dbReference>
<protein>
    <submittedName>
        <fullName evidence="2">Class I SAM-dependent methyltransferase</fullName>
    </submittedName>
</protein>
<feature type="domain" description="Methyltransferase type 11" evidence="1">
    <location>
        <begin position="142"/>
        <end position="245"/>
    </location>
</feature>
<dbReference type="CDD" id="cd02440">
    <property type="entry name" value="AdoMet_MTases"/>
    <property type="match status" value="1"/>
</dbReference>
<comment type="caution">
    <text evidence="2">The sequence shown here is derived from an EMBL/GenBank/DDBJ whole genome shotgun (WGS) entry which is preliminary data.</text>
</comment>
<evidence type="ECO:0000259" key="1">
    <source>
        <dbReference type="Pfam" id="PF08241"/>
    </source>
</evidence>
<name>A0A928VY56_9CYAN</name>
<dbReference type="InterPro" id="IPR029063">
    <property type="entry name" value="SAM-dependent_MTases_sf"/>
</dbReference>
<dbReference type="SUPFAM" id="SSF53335">
    <property type="entry name" value="S-adenosyl-L-methionine-dependent methyltransferases"/>
    <property type="match status" value="1"/>
</dbReference>
<gene>
    <name evidence="2" type="ORF">IQ235_03335</name>
</gene>
<proteinExistence type="predicted"/>
<dbReference type="AlphaFoldDB" id="A0A928VY56"/>
<organism evidence="2 3">
    <name type="scientific">Zarconia navalis LEGE 11467</name>
    <dbReference type="NCBI Taxonomy" id="1828826"/>
    <lineage>
        <taxon>Bacteria</taxon>
        <taxon>Bacillati</taxon>
        <taxon>Cyanobacteriota</taxon>
        <taxon>Cyanophyceae</taxon>
        <taxon>Oscillatoriophycideae</taxon>
        <taxon>Oscillatoriales</taxon>
        <taxon>Oscillatoriales incertae sedis</taxon>
        <taxon>Zarconia</taxon>
        <taxon>Zarconia navalis</taxon>
    </lineage>
</organism>
<dbReference type="EMBL" id="JADEXN010000035">
    <property type="protein sequence ID" value="MBE9039825.1"/>
    <property type="molecule type" value="Genomic_DNA"/>
</dbReference>
<keyword evidence="2" id="KW-0808">Transferase</keyword>
<keyword evidence="3" id="KW-1185">Reference proteome</keyword>
<reference evidence="2" key="1">
    <citation type="submission" date="2020-10" db="EMBL/GenBank/DDBJ databases">
        <authorList>
            <person name="Castelo-Branco R."/>
            <person name="Eusebio N."/>
            <person name="Adriana R."/>
            <person name="Vieira A."/>
            <person name="Brugerolle De Fraissinette N."/>
            <person name="Rezende De Castro R."/>
            <person name="Schneider M.P."/>
            <person name="Vasconcelos V."/>
            <person name="Leao P.N."/>
        </authorList>
    </citation>
    <scope>NUCLEOTIDE SEQUENCE</scope>
    <source>
        <strain evidence="2">LEGE 11467</strain>
    </source>
</reference>
<dbReference type="PANTHER" id="PTHR42912:SF68">
    <property type="entry name" value="METHYLTRANSFERASE TYPE 11 DOMAIN-CONTAINING PROTEIN"/>
    <property type="match status" value="1"/>
</dbReference>
<dbReference type="Proteomes" id="UP000621799">
    <property type="component" value="Unassembled WGS sequence"/>
</dbReference>
<dbReference type="Pfam" id="PF08241">
    <property type="entry name" value="Methyltransf_11"/>
    <property type="match status" value="1"/>
</dbReference>
<dbReference type="GO" id="GO:0032259">
    <property type="term" value="P:methylation"/>
    <property type="evidence" value="ECO:0007669"/>
    <property type="project" value="UniProtKB-KW"/>
</dbReference>
<evidence type="ECO:0000313" key="2">
    <source>
        <dbReference type="EMBL" id="MBE9039825.1"/>
    </source>
</evidence>
<dbReference type="InterPro" id="IPR013216">
    <property type="entry name" value="Methyltransf_11"/>
</dbReference>
<dbReference type="Gene3D" id="3.40.50.150">
    <property type="entry name" value="Vaccinia Virus protein VP39"/>
    <property type="match status" value="1"/>
</dbReference>
<dbReference type="PANTHER" id="PTHR42912">
    <property type="entry name" value="METHYLTRANSFERASE"/>
    <property type="match status" value="1"/>
</dbReference>
<accession>A0A928VY56</accession>